<evidence type="ECO:0000313" key="10">
    <source>
        <dbReference type="Proteomes" id="UP000653578"/>
    </source>
</evidence>
<dbReference type="Pfam" id="PF00528">
    <property type="entry name" value="BPD_transp_1"/>
    <property type="match status" value="1"/>
</dbReference>
<dbReference type="EMBL" id="WHNY01000016">
    <property type="protein sequence ID" value="NOU63465.1"/>
    <property type="molecule type" value="Genomic_DNA"/>
</dbReference>
<evidence type="ECO:0000256" key="7">
    <source>
        <dbReference type="RuleBase" id="RU363032"/>
    </source>
</evidence>
<dbReference type="Proteomes" id="UP000653578">
    <property type="component" value="Unassembled WGS sequence"/>
</dbReference>
<organism evidence="9 10">
    <name type="scientific">Paenibacillus plantarum</name>
    <dbReference type="NCBI Taxonomy" id="2654975"/>
    <lineage>
        <taxon>Bacteria</taxon>
        <taxon>Bacillati</taxon>
        <taxon>Bacillota</taxon>
        <taxon>Bacilli</taxon>
        <taxon>Bacillales</taxon>
        <taxon>Paenibacillaceae</taxon>
        <taxon>Paenibacillus</taxon>
    </lineage>
</organism>
<feature type="domain" description="ABC transmembrane type-1" evidence="8">
    <location>
        <begin position="59"/>
        <end position="250"/>
    </location>
</feature>
<feature type="transmembrane region" description="Helical" evidence="7">
    <location>
        <begin position="16"/>
        <end position="38"/>
    </location>
</feature>
<keyword evidence="3" id="KW-1003">Cell membrane</keyword>
<keyword evidence="2 7" id="KW-0813">Transport</keyword>
<dbReference type="InterPro" id="IPR000515">
    <property type="entry name" value="MetI-like"/>
</dbReference>
<keyword evidence="10" id="KW-1185">Reference proteome</keyword>
<dbReference type="Gene3D" id="1.10.3720.10">
    <property type="entry name" value="MetI-like"/>
    <property type="match status" value="1"/>
</dbReference>
<evidence type="ECO:0000256" key="3">
    <source>
        <dbReference type="ARBA" id="ARBA00022475"/>
    </source>
</evidence>
<name>A0ABX1X4X7_9BACL</name>
<dbReference type="PANTHER" id="PTHR43744">
    <property type="entry name" value="ABC TRANSPORTER PERMEASE PROTEIN MG189-RELATED-RELATED"/>
    <property type="match status" value="1"/>
</dbReference>
<evidence type="ECO:0000256" key="1">
    <source>
        <dbReference type="ARBA" id="ARBA00004651"/>
    </source>
</evidence>
<gene>
    <name evidence="9" type="ORF">GC096_05315</name>
</gene>
<evidence type="ECO:0000256" key="5">
    <source>
        <dbReference type="ARBA" id="ARBA00022989"/>
    </source>
</evidence>
<comment type="caution">
    <text evidence="9">The sequence shown here is derived from an EMBL/GenBank/DDBJ whole genome shotgun (WGS) entry which is preliminary data.</text>
</comment>
<keyword evidence="6 7" id="KW-0472">Membrane</keyword>
<comment type="similarity">
    <text evidence="7">Belongs to the binding-protein-dependent transport system permease family.</text>
</comment>
<reference evidence="9 10" key="1">
    <citation type="submission" date="2019-10" db="EMBL/GenBank/DDBJ databases">
        <title>Description of Paenibacillus humi sp. nov.</title>
        <authorList>
            <person name="Carlier A."/>
            <person name="Qi S."/>
        </authorList>
    </citation>
    <scope>NUCLEOTIDE SEQUENCE [LARGE SCALE GENOMIC DNA]</scope>
    <source>
        <strain evidence="9 10">LMG 31461</strain>
    </source>
</reference>
<feature type="transmembrane region" description="Helical" evidence="7">
    <location>
        <begin position="199"/>
        <end position="220"/>
    </location>
</feature>
<comment type="subcellular location">
    <subcellularLocation>
        <location evidence="1 7">Cell membrane</location>
        <topology evidence="1 7">Multi-pass membrane protein</topology>
    </subcellularLocation>
</comment>
<keyword evidence="5 7" id="KW-1133">Transmembrane helix</keyword>
<proteinExistence type="inferred from homology"/>
<dbReference type="SUPFAM" id="SSF161098">
    <property type="entry name" value="MetI-like"/>
    <property type="match status" value="1"/>
</dbReference>
<keyword evidence="4 7" id="KW-0812">Transmembrane</keyword>
<feature type="transmembrane region" description="Helical" evidence="7">
    <location>
        <begin position="58"/>
        <end position="82"/>
    </location>
</feature>
<evidence type="ECO:0000256" key="4">
    <source>
        <dbReference type="ARBA" id="ARBA00022692"/>
    </source>
</evidence>
<feature type="transmembrane region" description="Helical" evidence="7">
    <location>
        <begin position="172"/>
        <end position="193"/>
    </location>
</feature>
<dbReference type="InterPro" id="IPR035906">
    <property type="entry name" value="MetI-like_sf"/>
</dbReference>
<dbReference type="PROSITE" id="PS50928">
    <property type="entry name" value="ABC_TM1"/>
    <property type="match status" value="1"/>
</dbReference>
<dbReference type="CDD" id="cd06261">
    <property type="entry name" value="TM_PBP2"/>
    <property type="match status" value="1"/>
</dbReference>
<sequence>MTLFGRMQVSEKITMNLLLFLLAAVWVIPLIDLVLYSFEGAGWENYQAVLSLDLFPHFLINSFIVSVSVVVLLLIVVALAAFGFSKLRFPGDSSVFAICLIGLMIPPVAMLVPLFQTVKSFHWMNTYMSLIGPEVAMCIPFSLLLARNSFDEVPSELLEAAEIDGSNVWGRFLHVMLPLSVPVLSTIGILAFLNSWNQYVLPLVFISKETMLTVTMAPKFFIKEYTSDYHKVFAALVLITIPVVILYIFGQKYMQRGLTSGAIK</sequence>
<protein>
    <submittedName>
        <fullName evidence="9">ABC transporter permease subunit</fullName>
    </submittedName>
</protein>
<accession>A0ABX1X4X7</accession>
<feature type="transmembrane region" description="Helical" evidence="7">
    <location>
        <begin position="232"/>
        <end position="250"/>
    </location>
</feature>
<evidence type="ECO:0000313" key="9">
    <source>
        <dbReference type="EMBL" id="NOU63465.1"/>
    </source>
</evidence>
<evidence type="ECO:0000256" key="6">
    <source>
        <dbReference type="ARBA" id="ARBA00023136"/>
    </source>
</evidence>
<feature type="transmembrane region" description="Helical" evidence="7">
    <location>
        <begin position="94"/>
        <end position="115"/>
    </location>
</feature>
<evidence type="ECO:0000259" key="8">
    <source>
        <dbReference type="PROSITE" id="PS50928"/>
    </source>
</evidence>
<evidence type="ECO:0000256" key="2">
    <source>
        <dbReference type="ARBA" id="ARBA00022448"/>
    </source>
</evidence>
<dbReference type="PANTHER" id="PTHR43744:SF12">
    <property type="entry name" value="ABC TRANSPORTER PERMEASE PROTEIN MG189-RELATED"/>
    <property type="match status" value="1"/>
</dbReference>